<dbReference type="GO" id="GO:0016887">
    <property type="term" value="F:ATP hydrolysis activity"/>
    <property type="evidence" value="ECO:0007669"/>
    <property type="project" value="InterPro"/>
</dbReference>
<feature type="transmembrane region" description="Helical" evidence="10">
    <location>
        <begin position="133"/>
        <end position="164"/>
    </location>
</feature>
<feature type="transmembrane region" description="Helical" evidence="10">
    <location>
        <begin position="51"/>
        <end position="71"/>
    </location>
</feature>
<dbReference type="SMART" id="SM00382">
    <property type="entry name" value="AAA"/>
    <property type="match status" value="1"/>
</dbReference>
<evidence type="ECO:0000313" key="13">
    <source>
        <dbReference type="EMBL" id="QPS07583.1"/>
    </source>
</evidence>
<keyword evidence="5 10" id="KW-0812">Transmembrane</keyword>
<dbReference type="PROSITE" id="PS50929">
    <property type="entry name" value="ABC_TM1F"/>
    <property type="match status" value="1"/>
</dbReference>
<organism evidence="13 14">
    <name type="scientific">Delftia acidovorans</name>
    <name type="common">Pseudomonas acidovorans</name>
    <name type="synonym">Comamonas acidovorans</name>
    <dbReference type="NCBI Taxonomy" id="80866"/>
    <lineage>
        <taxon>Bacteria</taxon>
        <taxon>Pseudomonadati</taxon>
        <taxon>Pseudomonadota</taxon>
        <taxon>Betaproteobacteria</taxon>
        <taxon>Burkholderiales</taxon>
        <taxon>Comamonadaceae</taxon>
        <taxon>Delftia</taxon>
    </lineage>
</organism>
<evidence type="ECO:0000256" key="5">
    <source>
        <dbReference type="ARBA" id="ARBA00022692"/>
    </source>
</evidence>
<evidence type="ECO:0000256" key="7">
    <source>
        <dbReference type="ARBA" id="ARBA00022840"/>
    </source>
</evidence>
<dbReference type="InterPro" id="IPR003593">
    <property type="entry name" value="AAA+_ATPase"/>
</dbReference>
<keyword evidence="6" id="KW-0547">Nucleotide-binding</keyword>
<dbReference type="SUPFAM" id="SSF52540">
    <property type="entry name" value="P-loop containing nucleoside triphosphate hydrolases"/>
    <property type="match status" value="1"/>
</dbReference>
<evidence type="ECO:0000256" key="6">
    <source>
        <dbReference type="ARBA" id="ARBA00022741"/>
    </source>
</evidence>
<name>A0A7T2S2C2_DELAC</name>
<dbReference type="PANTHER" id="PTHR24221">
    <property type="entry name" value="ATP-BINDING CASSETTE SUB-FAMILY B"/>
    <property type="match status" value="1"/>
</dbReference>
<evidence type="ECO:0000259" key="11">
    <source>
        <dbReference type="PROSITE" id="PS50893"/>
    </source>
</evidence>
<dbReference type="PANTHER" id="PTHR24221:SF654">
    <property type="entry name" value="ATP-BINDING CASSETTE SUB-FAMILY B MEMBER 6"/>
    <property type="match status" value="1"/>
</dbReference>
<evidence type="ECO:0000256" key="3">
    <source>
        <dbReference type="ARBA" id="ARBA00022475"/>
    </source>
</evidence>
<gene>
    <name evidence="13" type="ORF">I6G66_25435</name>
</gene>
<dbReference type="GO" id="GO:0140359">
    <property type="term" value="F:ABC-type transporter activity"/>
    <property type="evidence" value="ECO:0007669"/>
    <property type="project" value="InterPro"/>
</dbReference>
<keyword evidence="7 13" id="KW-0067">ATP-binding</keyword>
<proteinExistence type="predicted"/>
<dbReference type="AlphaFoldDB" id="A0A7T2S2C2"/>
<comment type="subcellular location">
    <subcellularLocation>
        <location evidence="1">Cell membrane</location>
        <topology evidence="1">Multi-pass membrane protein</topology>
    </subcellularLocation>
</comment>
<keyword evidence="9 10" id="KW-0472">Membrane</keyword>
<dbReference type="EMBL" id="CP065668">
    <property type="protein sequence ID" value="QPS07583.1"/>
    <property type="molecule type" value="Genomic_DNA"/>
</dbReference>
<evidence type="ECO:0000256" key="9">
    <source>
        <dbReference type="ARBA" id="ARBA00023136"/>
    </source>
</evidence>
<keyword evidence="3" id="KW-1003">Cell membrane</keyword>
<evidence type="ECO:0000256" key="10">
    <source>
        <dbReference type="SAM" id="Phobius"/>
    </source>
</evidence>
<dbReference type="FunFam" id="3.40.50.300:FF:001001">
    <property type="entry name" value="Multidrug ABC transporter ATP-binding protein"/>
    <property type="match status" value="1"/>
</dbReference>
<dbReference type="InterPro" id="IPR011527">
    <property type="entry name" value="ABC1_TM_dom"/>
</dbReference>
<dbReference type="Proteomes" id="UP000594778">
    <property type="component" value="Chromosome"/>
</dbReference>
<keyword evidence="4" id="KW-0997">Cell inner membrane</keyword>
<dbReference type="PROSITE" id="PS50893">
    <property type="entry name" value="ABC_TRANSPORTER_2"/>
    <property type="match status" value="1"/>
</dbReference>
<evidence type="ECO:0000313" key="14">
    <source>
        <dbReference type="Proteomes" id="UP000594778"/>
    </source>
</evidence>
<dbReference type="Pfam" id="PF00005">
    <property type="entry name" value="ABC_tran"/>
    <property type="match status" value="1"/>
</dbReference>
<dbReference type="Pfam" id="PF00664">
    <property type="entry name" value="ABC_membrane"/>
    <property type="match status" value="1"/>
</dbReference>
<dbReference type="SUPFAM" id="SSF90123">
    <property type="entry name" value="ABC transporter transmembrane region"/>
    <property type="match status" value="1"/>
</dbReference>
<feature type="domain" description="ABC transmembrane type-1" evidence="12">
    <location>
        <begin position="18"/>
        <end position="288"/>
    </location>
</feature>
<feature type="domain" description="ABC transporter" evidence="11">
    <location>
        <begin position="330"/>
        <end position="569"/>
    </location>
</feature>
<keyword evidence="2" id="KW-0813">Transport</keyword>
<dbReference type="GO" id="GO:0005524">
    <property type="term" value="F:ATP binding"/>
    <property type="evidence" value="ECO:0007669"/>
    <property type="project" value="UniProtKB-KW"/>
</dbReference>
<sequence>MSTSLERWMVSRSRAQLAATVACGLLAQAMLVVHALCLARLLAQAMEGASLHPWLAIGLAALVLRGVLVWLEEWWAQQVGMRTRAVLRERLLARLMRLGPAWAAARPTGELQATLVAAVDAVQVHASRHVPSLLGAVLGCALALGALAWVDAGCALLLAVFVLGQPLLDRLWLRRHMPGASGVMAALAAFGAQLLDSLRGMETLWAFGASARWRMRLAEQAARLRAESMHTLRATLLRTGLTRFVGLAGMASVLGWGSWQLGQGRLDAASLLAVLLLSREAFRPLERLEKAFHAAWAARDGLHAIDALLHAPLPVPEPQRPGPAPADGRISLSGVCFAHDHGQEPGRPEVLHGLDLDIADGEWVALVGPSGVGKSTLLSLLWRAADPRRGMVCLGGRDLRELSLAQLRSRVALVAQDTLLFSGSLEDNLRMASPQACRRDIEAALRDVQLADLVDSLPQGLQTEVGEFGAHLSGGQRQRLALARALLRRAPVLLLDEPTSSADPRTEQALLQVLRPLRGRRTLVMAAHRLETAREADRIVVLEDGRVAEQGTHDDLLRRGGRYARLWAASRAKRTTEEAA</sequence>
<dbReference type="Gene3D" id="1.20.1560.10">
    <property type="entry name" value="ABC transporter type 1, transmembrane domain"/>
    <property type="match status" value="1"/>
</dbReference>
<dbReference type="InterPro" id="IPR027417">
    <property type="entry name" value="P-loop_NTPase"/>
</dbReference>
<keyword evidence="8 10" id="KW-1133">Transmembrane helix</keyword>
<evidence type="ECO:0000256" key="8">
    <source>
        <dbReference type="ARBA" id="ARBA00022989"/>
    </source>
</evidence>
<evidence type="ECO:0000256" key="4">
    <source>
        <dbReference type="ARBA" id="ARBA00022519"/>
    </source>
</evidence>
<dbReference type="InterPro" id="IPR039421">
    <property type="entry name" value="Type_1_exporter"/>
</dbReference>
<evidence type="ECO:0000256" key="1">
    <source>
        <dbReference type="ARBA" id="ARBA00004651"/>
    </source>
</evidence>
<dbReference type="Gene3D" id="3.40.50.300">
    <property type="entry name" value="P-loop containing nucleotide triphosphate hydrolases"/>
    <property type="match status" value="1"/>
</dbReference>
<dbReference type="PROSITE" id="PS00211">
    <property type="entry name" value="ABC_TRANSPORTER_1"/>
    <property type="match status" value="1"/>
</dbReference>
<dbReference type="GO" id="GO:0005886">
    <property type="term" value="C:plasma membrane"/>
    <property type="evidence" value="ECO:0007669"/>
    <property type="project" value="UniProtKB-SubCell"/>
</dbReference>
<dbReference type="InterPro" id="IPR036640">
    <property type="entry name" value="ABC1_TM_sf"/>
</dbReference>
<protein>
    <submittedName>
        <fullName evidence="13">ABC transporter ATP-binding protein</fullName>
    </submittedName>
</protein>
<accession>A0A7T2S2C2</accession>
<reference evidence="13 14" key="1">
    <citation type="submission" date="2020-12" db="EMBL/GenBank/DDBJ databases">
        <title>FDA dAtabase for Regulatory Grade micrObial Sequences (FDA-ARGOS): Supporting development and validation of Infectious Disease Dx tests.</title>
        <authorList>
            <person name="Sproer C."/>
            <person name="Gronow S."/>
            <person name="Severitt S."/>
            <person name="Schroder I."/>
            <person name="Tallon L."/>
            <person name="Sadzewicz L."/>
            <person name="Zhao X."/>
            <person name="Boylan J."/>
            <person name="Ott S."/>
            <person name="Bowen H."/>
            <person name="Vavikolanu K."/>
            <person name="Mehta A."/>
            <person name="Aluvathingal J."/>
            <person name="Nadendla S."/>
            <person name="Lowell S."/>
            <person name="Myers T."/>
            <person name="Yan Y."/>
            <person name="Sichtig H."/>
        </authorList>
    </citation>
    <scope>NUCLEOTIDE SEQUENCE [LARGE SCALE GENOMIC DNA]</scope>
    <source>
        <strain evidence="13 14">FDAARGOS_909</strain>
    </source>
</reference>
<dbReference type="RefSeq" id="WP_197955084.1">
    <property type="nucleotide sequence ID" value="NZ_CP065668.1"/>
</dbReference>
<dbReference type="GO" id="GO:0034040">
    <property type="term" value="F:ATPase-coupled lipid transmembrane transporter activity"/>
    <property type="evidence" value="ECO:0007669"/>
    <property type="project" value="TreeGrafter"/>
</dbReference>
<evidence type="ECO:0000256" key="2">
    <source>
        <dbReference type="ARBA" id="ARBA00022448"/>
    </source>
</evidence>
<dbReference type="InterPro" id="IPR003439">
    <property type="entry name" value="ABC_transporter-like_ATP-bd"/>
</dbReference>
<evidence type="ECO:0000259" key="12">
    <source>
        <dbReference type="PROSITE" id="PS50929"/>
    </source>
</evidence>
<dbReference type="InterPro" id="IPR017871">
    <property type="entry name" value="ABC_transporter-like_CS"/>
</dbReference>